<gene>
    <name evidence="1" type="ORF">FRZ06_12430</name>
</gene>
<reference evidence="1" key="1">
    <citation type="submission" date="2019-08" db="EMBL/GenBank/DDBJ databases">
        <title>Genome sequence of Clostridiales bacterium MT110.</title>
        <authorList>
            <person name="Cao J."/>
        </authorList>
    </citation>
    <scope>NUCLEOTIDE SEQUENCE</scope>
    <source>
        <strain evidence="1">MT110</strain>
    </source>
</reference>
<dbReference type="EMBL" id="CP042469">
    <property type="protein sequence ID" value="QOX64083.1"/>
    <property type="molecule type" value="Genomic_DNA"/>
</dbReference>
<evidence type="ECO:0000313" key="1">
    <source>
        <dbReference type="EMBL" id="QOX64083.1"/>
    </source>
</evidence>
<dbReference type="Proteomes" id="UP000594014">
    <property type="component" value="Chromosome"/>
</dbReference>
<organism evidence="1 2">
    <name type="scientific">Anoxybacterium hadale</name>
    <dbReference type="NCBI Taxonomy" id="3408580"/>
    <lineage>
        <taxon>Bacteria</taxon>
        <taxon>Bacillati</taxon>
        <taxon>Bacillota</taxon>
        <taxon>Clostridia</taxon>
        <taxon>Peptostreptococcales</taxon>
        <taxon>Anaerovoracaceae</taxon>
        <taxon>Anoxybacterium</taxon>
    </lineage>
</organism>
<protein>
    <submittedName>
        <fullName evidence="1">TetR/AcrR family transcriptional regulator</fullName>
    </submittedName>
</protein>
<accession>A0ACD1ACU8</accession>
<name>A0ACD1ACU8_9FIRM</name>
<proteinExistence type="predicted"/>
<keyword evidence="2" id="KW-1185">Reference proteome</keyword>
<sequence>MRNREITREKIIRAAIEIGAQEGISAVTTRKIAKSCSIAEGTIFFHFGTIKDLLSNAFMIIDKAKAEALSGIRRELFDHPDERMIAWEIWRTYLDFWLERPLETKYYASFFRSALYDYKVHTATEEAGLGTYVKYRELMEGRKMFDSAYQIIGYVNIWQHIINATLNFANKISDGEIRESEEVKEFIFELIFERLMK</sequence>
<evidence type="ECO:0000313" key="2">
    <source>
        <dbReference type="Proteomes" id="UP000594014"/>
    </source>
</evidence>